<reference evidence="1" key="1">
    <citation type="submission" date="2021-12" db="EMBL/GenBank/DDBJ databases">
        <authorList>
            <person name="King R."/>
        </authorList>
    </citation>
    <scope>NUCLEOTIDE SEQUENCE</scope>
</reference>
<name>A0ABN8ARW7_CHISP</name>
<accession>A0ABN8ARW7</accession>
<sequence>MLFRLSFSFCIENDSLKLNLTTVVVKFNFKFRESRQNRHHCVPCHSLYRMKKRD</sequence>
<proteinExistence type="predicted"/>
<evidence type="ECO:0000313" key="1">
    <source>
        <dbReference type="EMBL" id="CAH0397478.1"/>
    </source>
</evidence>
<evidence type="ECO:0000313" key="2">
    <source>
        <dbReference type="Proteomes" id="UP001153292"/>
    </source>
</evidence>
<dbReference type="Proteomes" id="UP001153292">
    <property type="component" value="Chromosome 1"/>
</dbReference>
<protein>
    <submittedName>
        <fullName evidence="1">Uncharacterized protein</fullName>
    </submittedName>
</protein>
<organism evidence="1 2">
    <name type="scientific">Chilo suppressalis</name>
    <name type="common">Asiatic rice borer moth</name>
    <dbReference type="NCBI Taxonomy" id="168631"/>
    <lineage>
        <taxon>Eukaryota</taxon>
        <taxon>Metazoa</taxon>
        <taxon>Ecdysozoa</taxon>
        <taxon>Arthropoda</taxon>
        <taxon>Hexapoda</taxon>
        <taxon>Insecta</taxon>
        <taxon>Pterygota</taxon>
        <taxon>Neoptera</taxon>
        <taxon>Endopterygota</taxon>
        <taxon>Lepidoptera</taxon>
        <taxon>Glossata</taxon>
        <taxon>Ditrysia</taxon>
        <taxon>Pyraloidea</taxon>
        <taxon>Crambidae</taxon>
        <taxon>Crambinae</taxon>
        <taxon>Chilo</taxon>
    </lineage>
</organism>
<gene>
    <name evidence="1" type="ORF">CHILSU_LOCUS550</name>
</gene>
<keyword evidence="2" id="KW-1185">Reference proteome</keyword>
<dbReference type="EMBL" id="OU963894">
    <property type="protein sequence ID" value="CAH0397478.1"/>
    <property type="molecule type" value="Genomic_DNA"/>
</dbReference>